<feature type="transmembrane region" description="Helical" evidence="8">
    <location>
        <begin position="850"/>
        <end position="867"/>
    </location>
</feature>
<evidence type="ECO:0000256" key="6">
    <source>
        <dbReference type="ARBA" id="ARBA00022989"/>
    </source>
</evidence>
<accession>A0A8J2YTD4</accession>
<dbReference type="GO" id="GO:0005886">
    <property type="term" value="C:plasma membrane"/>
    <property type="evidence" value="ECO:0007669"/>
    <property type="project" value="UniProtKB-SubCell"/>
</dbReference>
<protein>
    <submittedName>
        <fullName evidence="9">Acriflavine resistance protein B</fullName>
    </submittedName>
</protein>
<dbReference type="Gene3D" id="3.30.70.1320">
    <property type="entry name" value="Multidrug efflux transporter AcrB pore domain like"/>
    <property type="match status" value="1"/>
</dbReference>
<dbReference type="InterPro" id="IPR027463">
    <property type="entry name" value="AcrB_DN_DC_subdom"/>
</dbReference>
<dbReference type="EMBL" id="BMJQ01000005">
    <property type="protein sequence ID" value="GGF17214.1"/>
    <property type="molecule type" value="Genomic_DNA"/>
</dbReference>
<evidence type="ECO:0000256" key="2">
    <source>
        <dbReference type="ARBA" id="ARBA00022448"/>
    </source>
</evidence>
<feature type="transmembrane region" description="Helical" evidence="8">
    <location>
        <begin position="526"/>
        <end position="544"/>
    </location>
</feature>
<keyword evidence="5 8" id="KW-0812">Transmembrane</keyword>
<feature type="transmembrane region" description="Helical" evidence="8">
    <location>
        <begin position="978"/>
        <end position="1004"/>
    </location>
</feature>
<dbReference type="PANTHER" id="PTHR32063:SF21">
    <property type="entry name" value="MULTIDRUG RESISTANCE PROTEIN MDTB"/>
    <property type="match status" value="1"/>
</dbReference>
<evidence type="ECO:0000313" key="9">
    <source>
        <dbReference type="EMBL" id="GGF17214.1"/>
    </source>
</evidence>
<sequence length="1033" mass="110754">MIEYFVTRPIAALLAILGLFVFGAAAWAMLPIAALPDVDYPTIQVEVSWPGASPEVMASNVATPLEQQLIYTEGIRQLTSTNIQGHTEIRIEMSLETDINAAFADVQHNIEQAAGDLPNDLPNPPVTYKGNPSDYSVLYVGLTSDTLPLTEVGRYTDVIVSRRASLIPGVRRGQNQEDLNTAIRIRVNPTALAGRQLTLEDVRQALLQASLNRPKGTFDNGLATAQIDTNDQLKELDEFRDLVVAYRNNAAVHVRDVATVEDGPEDELALSVLNGKPGHALGFKKTAGANIVRTVDAIRAALPKIAAALPPGIKLDVLGDRAGLIRAAVAEVQLTLLLTTGLVVLVIFIFLRNLAATVIPGITIPLSILGTFMVLFACRYSLDNLSLMALIVAVGFVVDDAIVVIENVSRHVEAGEPPITATIRGTKQVAFTIASMTLSLVAVFIPILFMGGFVGRLFREFGVAVSAAILISAFVSVTLTPAMCARFVRPHRPGRQNAFVRACERAVTGLTRGYERSLASALRHSGVMLALFFGTVLMTGWLFYTIPKGFFPQQDNGRIDVIMDAAPDTAPANMTALALRVDEIVRADPAVEMAWTYLNSANNAQSWVILKPADQRPSTQDVVARLRRATAAVSGVVTSVRAQSEIIIGSTPTSGDYAYQITDPSAAELDHWAPVLTQALKKLPELREVTSDSQKRTPTVKVVIDRATAARLGVHVQAIDNTLYDAFGQRKVVEVYGDSYQSYVILQADRDFRLDERALETLDVASDSGALVPLSTVSHIETGSAPLVVRHRGQLPSAIVNFSTAPGIALGQAVDAIHRMENEVGKPPGLQTSFDGNAGEFERSLASQPGLIAAAILVVYIVLGILYQSLVHPLTILSSLPSAGLGALAMLMLMGFDLSVIAVIGIILLIGIVKKNAIMMVDFALQAEREQGLGPEDAIFEAARVRFRPIMMTTLAALVGALPLALGSGTGFELRRPLGIAIVGGLMISQVLTLYTTPVVHLALARLARRVTTRSPAVQPQPTAVPVPHPGED</sequence>
<reference evidence="9" key="2">
    <citation type="submission" date="2020-09" db="EMBL/GenBank/DDBJ databases">
        <authorList>
            <person name="Sun Q."/>
            <person name="Zhou Y."/>
        </authorList>
    </citation>
    <scope>NUCLEOTIDE SEQUENCE</scope>
    <source>
        <strain evidence="9">CGMCC 1.15725</strain>
    </source>
</reference>
<evidence type="ECO:0000256" key="4">
    <source>
        <dbReference type="ARBA" id="ARBA00022519"/>
    </source>
</evidence>
<dbReference type="FunFam" id="1.20.1640.10:FF:000001">
    <property type="entry name" value="Efflux pump membrane transporter"/>
    <property type="match status" value="1"/>
</dbReference>
<dbReference type="SUPFAM" id="SSF82693">
    <property type="entry name" value="Multidrug efflux transporter AcrB pore domain, PN1, PN2, PC1 and PC2 subdomains"/>
    <property type="match status" value="4"/>
</dbReference>
<comment type="caution">
    <text evidence="9">The sequence shown here is derived from an EMBL/GenBank/DDBJ whole genome shotgun (WGS) entry which is preliminary data.</text>
</comment>
<dbReference type="Gene3D" id="3.30.2090.10">
    <property type="entry name" value="Multidrug efflux transporter AcrB TolC docking domain, DN and DC subdomains"/>
    <property type="match status" value="2"/>
</dbReference>
<evidence type="ECO:0000256" key="5">
    <source>
        <dbReference type="ARBA" id="ARBA00022692"/>
    </source>
</evidence>
<feature type="transmembrane region" description="Helical" evidence="8">
    <location>
        <begin position="12"/>
        <end position="35"/>
    </location>
</feature>
<name>A0A8J2YTD4_9PROT</name>
<feature type="transmembrane region" description="Helical" evidence="8">
    <location>
        <begin position="887"/>
        <end position="913"/>
    </location>
</feature>
<reference evidence="9" key="1">
    <citation type="journal article" date="2014" name="Int. J. Syst. Evol. Microbiol.">
        <title>Complete genome sequence of Corynebacterium casei LMG S-19264T (=DSM 44701T), isolated from a smear-ripened cheese.</title>
        <authorList>
            <consortium name="US DOE Joint Genome Institute (JGI-PGF)"/>
            <person name="Walter F."/>
            <person name="Albersmeier A."/>
            <person name="Kalinowski J."/>
            <person name="Ruckert C."/>
        </authorList>
    </citation>
    <scope>NUCLEOTIDE SEQUENCE</scope>
    <source>
        <strain evidence="9">CGMCC 1.15725</strain>
    </source>
</reference>
<feature type="transmembrane region" description="Helical" evidence="8">
    <location>
        <begin position="461"/>
        <end position="483"/>
    </location>
</feature>
<proteinExistence type="predicted"/>
<dbReference type="Proteomes" id="UP000646365">
    <property type="component" value="Unassembled WGS sequence"/>
</dbReference>
<feature type="transmembrane region" description="Helical" evidence="8">
    <location>
        <begin position="334"/>
        <end position="351"/>
    </location>
</feature>
<feature type="transmembrane region" description="Helical" evidence="8">
    <location>
        <begin position="950"/>
        <end position="972"/>
    </location>
</feature>
<dbReference type="Gene3D" id="3.30.70.1430">
    <property type="entry name" value="Multidrug efflux transporter AcrB pore domain"/>
    <property type="match status" value="2"/>
</dbReference>
<keyword evidence="6 8" id="KW-1133">Transmembrane helix</keyword>
<evidence type="ECO:0000313" key="10">
    <source>
        <dbReference type="Proteomes" id="UP000646365"/>
    </source>
</evidence>
<evidence type="ECO:0000256" key="8">
    <source>
        <dbReference type="SAM" id="Phobius"/>
    </source>
</evidence>
<dbReference type="PRINTS" id="PR00702">
    <property type="entry name" value="ACRIFLAVINRP"/>
</dbReference>
<feature type="transmembrane region" description="Helical" evidence="8">
    <location>
        <begin position="357"/>
        <end position="378"/>
    </location>
</feature>
<evidence type="ECO:0000256" key="3">
    <source>
        <dbReference type="ARBA" id="ARBA00022475"/>
    </source>
</evidence>
<dbReference type="Gene3D" id="1.20.1640.10">
    <property type="entry name" value="Multidrug efflux transporter AcrB transmembrane domain"/>
    <property type="match status" value="2"/>
</dbReference>
<dbReference type="RefSeq" id="WP_189045870.1">
    <property type="nucleotide sequence ID" value="NZ_BMJQ01000005.1"/>
</dbReference>
<dbReference type="GO" id="GO:0042910">
    <property type="term" value="F:xenobiotic transmembrane transporter activity"/>
    <property type="evidence" value="ECO:0007669"/>
    <property type="project" value="TreeGrafter"/>
</dbReference>
<gene>
    <name evidence="9" type="ORF">GCM10011611_23750</name>
</gene>
<feature type="transmembrane region" description="Helical" evidence="8">
    <location>
        <begin position="429"/>
        <end position="449"/>
    </location>
</feature>
<dbReference type="SUPFAM" id="SSF82866">
    <property type="entry name" value="Multidrug efflux transporter AcrB transmembrane domain"/>
    <property type="match status" value="2"/>
</dbReference>
<organism evidence="9 10">
    <name type="scientific">Aliidongia dinghuensis</name>
    <dbReference type="NCBI Taxonomy" id="1867774"/>
    <lineage>
        <taxon>Bacteria</taxon>
        <taxon>Pseudomonadati</taxon>
        <taxon>Pseudomonadota</taxon>
        <taxon>Alphaproteobacteria</taxon>
        <taxon>Rhodospirillales</taxon>
        <taxon>Dongiaceae</taxon>
        <taxon>Aliidongia</taxon>
    </lineage>
</organism>
<dbReference type="PANTHER" id="PTHR32063">
    <property type="match status" value="1"/>
</dbReference>
<keyword evidence="2" id="KW-0813">Transport</keyword>
<evidence type="ECO:0000256" key="7">
    <source>
        <dbReference type="ARBA" id="ARBA00023136"/>
    </source>
</evidence>
<comment type="subcellular location">
    <subcellularLocation>
        <location evidence="1">Cell inner membrane</location>
        <topology evidence="1">Multi-pass membrane protein</topology>
    </subcellularLocation>
</comment>
<keyword evidence="4" id="KW-0997">Cell inner membrane</keyword>
<dbReference type="Pfam" id="PF00873">
    <property type="entry name" value="ACR_tran"/>
    <property type="match status" value="1"/>
</dbReference>
<dbReference type="Gene3D" id="3.30.70.1440">
    <property type="entry name" value="Multidrug efflux transporter AcrB pore domain"/>
    <property type="match status" value="1"/>
</dbReference>
<evidence type="ECO:0000256" key="1">
    <source>
        <dbReference type="ARBA" id="ARBA00004429"/>
    </source>
</evidence>
<dbReference type="AlphaFoldDB" id="A0A8J2YTD4"/>
<keyword evidence="3" id="KW-1003">Cell membrane</keyword>
<dbReference type="SUPFAM" id="SSF82714">
    <property type="entry name" value="Multidrug efflux transporter AcrB TolC docking domain, DN and DC subdomains"/>
    <property type="match status" value="2"/>
</dbReference>
<keyword evidence="7 8" id="KW-0472">Membrane</keyword>
<dbReference type="InterPro" id="IPR001036">
    <property type="entry name" value="Acrflvin-R"/>
</dbReference>
<keyword evidence="10" id="KW-1185">Reference proteome</keyword>